<evidence type="ECO:0000313" key="19">
    <source>
        <dbReference type="Proteomes" id="UP001608902"/>
    </source>
</evidence>
<dbReference type="PANTHER" id="PTHR13370:SF3">
    <property type="entry name" value="TRNA (GUANINE(10)-N2)-METHYLTRANSFERASE HOMOLOG"/>
    <property type="match status" value="1"/>
</dbReference>
<evidence type="ECO:0000256" key="7">
    <source>
        <dbReference type="ARBA" id="ARBA00022694"/>
    </source>
</evidence>
<name>A0ABD6EXX8_9BILA</name>
<evidence type="ECO:0000256" key="9">
    <source>
        <dbReference type="ARBA" id="ARBA00050985"/>
    </source>
</evidence>
<keyword evidence="6 15" id="KW-0949">S-adenosyl-L-methionine</keyword>
<dbReference type="PRINTS" id="PR00507">
    <property type="entry name" value="N12N6MTFRASE"/>
</dbReference>
<dbReference type="EMBL" id="JBGFUD010008522">
    <property type="protein sequence ID" value="MFH4982114.1"/>
    <property type="molecule type" value="Genomic_DNA"/>
</dbReference>
<evidence type="ECO:0000256" key="14">
    <source>
        <dbReference type="ARBA" id="ARBA00075308"/>
    </source>
</evidence>
<evidence type="ECO:0000256" key="13">
    <source>
        <dbReference type="ARBA" id="ARBA00067484"/>
    </source>
</evidence>
<dbReference type="PROSITE" id="PS51627">
    <property type="entry name" value="SAM_MT_TRM11"/>
    <property type="match status" value="1"/>
</dbReference>
<dbReference type="InterPro" id="IPR016691">
    <property type="entry name" value="TRMT11"/>
</dbReference>
<evidence type="ECO:0000256" key="15">
    <source>
        <dbReference type="PROSITE-ProRule" id="PRU00959"/>
    </source>
</evidence>
<keyword evidence="3 15" id="KW-0820">tRNA-binding</keyword>
<dbReference type="Pfam" id="PF25904">
    <property type="entry name" value="Tmrp11_N"/>
    <property type="match status" value="1"/>
</dbReference>
<comment type="similarity">
    <text evidence="15">Belongs to the class I-like SAM-binding methyltransferase superfamily. TRM11 methyltransferase family.</text>
</comment>
<dbReference type="Proteomes" id="UP001608902">
    <property type="component" value="Unassembled WGS sequence"/>
</dbReference>
<comment type="catalytic activity">
    <reaction evidence="9">
        <text>guanosine(10) in tRNA + S-adenosyl-L-methionine = N(2)-methylguanosine(10) in tRNA + S-adenosyl-L-homocysteine + H(+)</text>
        <dbReference type="Rhea" id="RHEA:43128"/>
        <dbReference type="Rhea" id="RHEA-COMP:10355"/>
        <dbReference type="Rhea" id="RHEA-COMP:10357"/>
        <dbReference type="ChEBI" id="CHEBI:15378"/>
        <dbReference type="ChEBI" id="CHEBI:57856"/>
        <dbReference type="ChEBI" id="CHEBI:59789"/>
        <dbReference type="ChEBI" id="CHEBI:74269"/>
        <dbReference type="ChEBI" id="CHEBI:74481"/>
        <dbReference type="EC" id="2.1.1.214"/>
    </reaction>
    <physiologicalReaction direction="left-to-right" evidence="9">
        <dbReference type="Rhea" id="RHEA:43129"/>
    </physiologicalReaction>
</comment>
<dbReference type="GO" id="GO:0008033">
    <property type="term" value="P:tRNA processing"/>
    <property type="evidence" value="ECO:0007669"/>
    <property type="project" value="UniProtKB-UniRule"/>
</dbReference>
<dbReference type="CDD" id="cd02440">
    <property type="entry name" value="AdoMet_MTases"/>
    <property type="match status" value="1"/>
</dbReference>
<evidence type="ECO:0000259" key="16">
    <source>
        <dbReference type="Pfam" id="PF01170"/>
    </source>
</evidence>
<keyword evidence="2" id="KW-0963">Cytoplasm</keyword>
<organism evidence="18 19">
    <name type="scientific">Gnathostoma spinigerum</name>
    <dbReference type="NCBI Taxonomy" id="75299"/>
    <lineage>
        <taxon>Eukaryota</taxon>
        <taxon>Metazoa</taxon>
        <taxon>Ecdysozoa</taxon>
        <taxon>Nematoda</taxon>
        <taxon>Chromadorea</taxon>
        <taxon>Rhabditida</taxon>
        <taxon>Spirurina</taxon>
        <taxon>Gnathostomatomorpha</taxon>
        <taxon>Gnathostomatoidea</taxon>
        <taxon>Gnathostomatidae</taxon>
        <taxon>Gnathostoma</taxon>
    </lineage>
</organism>
<dbReference type="InterPro" id="IPR059073">
    <property type="entry name" value="TRMT11_N"/>
</dbReference>
<keyword evidence="7 15" id="KW-0819">tRNA processing</keyword>
<evidence type="ECO:0000256" key="12">
    <source>
        <dbReference type="ARBA" id="ARBA00066937"/>
    </source>
</evidence>
<dbReference type="Pfam" id="PF01170">
    <property type="entry name" value="UPF0020"/>
    <property type="match status" value="1"/>
</dbReference>
<dbReference type="InterPro" id="IPR000241">
    <property type="entry name" value="RlmKL-like_Mtase"/>
</dbReference>
<dbReference type="InterPro" id="IPR002052">
    <property type="entry name" value="DNA_methylase_N6_adenine_CS"/>
</dbReference>
<dbReference type="SUPFAM" id="SSF53335">
    <property type="entry name" value="S-adenosyl-L-methionine-dependent methyltransferases"/>
    <property type="match status" value="1"/>
</dbReference>
<dbReference type="GO" id="GO:0000049">
    <property type="term" value="F:tRNA binding"/>
    <property type="evidence" value="ECO:0007669"/>
    <property type="project" value="UniProtKB-UniRule"/>
</dbReference>
<dbReference type="EC" id="2.1.1.214" evidence="12"/>
<feature type="domain" description="Ribosomal RNA large subunit methyltransferase K/L-like methyltransferase" evidence="16">
    <location>
        <begin position="182"/>
        <end position="313"/>
    </location>
</feature>
<evidence type="ECO:0000256" key="5">
    <source>
        <dbReference type="ARBA" id="ARBA00022679"/>
    </source>
</evidence>
<evidence type="ECO:0000256" key="4">
    <source>
        <dbReference type="ARBA" id="ARBA00022603"/>
    </source>
</evidence>
<comment type="caution">
    <text evidence="18">The sequence shown here is derived from an EMBL/GenBank/DDBJ whole genome shotgun (WGS) entry which is preliminary data.</text>
</comment>
<keyword evidence="19" id="KW-1185">Reference proteome</keyword>
<keyword evidence="8 15" id="KW-0694">RNA-binding</keyword>
<dbReference type="AlphaFoldDB" id="A0ABD6EXX8"/>
<feature type="domain" description="tRNA (guanine(10)-N(2))-methyltransferase TRMT11 N-terminal" evidence="17">
    <location>
        <begin position="3"/>
        <end position="171"/>
    </location>
</feature>
<dbReference type="GO" id="GO:0043527">
    <property type="term" value="C:tRNA methyltransferase complex"/>
    <property type="evidence" value="ECO:0007669"/>
    <property type="project" value="UniProtKB-ARBA"/>
</dbReference>
<evidence type="ECO:0000256" key="3">
    <source>
        <dbReference type="ARBA" id="ARBA00022555"/>
    </source>
</evidence>
<proteinExistence type="inferred from homology"/>
<comment type="function">
    <text evidence="10">Catalytic subunit of the TRMT11-TRM112 methyltransferase complex, that specifically mediates the S-adenosyl-L-methionine-dependent N(2)-methylation of guanosine nucleotide at position 10 (m2G10) in tRNAs. This is one of the major tRNA (guanine-N(2))-methyltransferases.</text>
</comment>
<dbReference type="Gene3D" id="3.40.50.150">
    <property type="entry name" value="Vaccinia Virus protein VP39"/>
    <property type="match status" value="1"/>
</dbReference>
<gene>
    <name evidence="18" type="ORF">AB6A40_008823</name>
</gene>
<comment type="subunit">
    <text evidence="11">Part of the heterodimeric TRMT11-TRM112 methyltransferase complex; this complex forms an active tRNA methyltransferase, where TRMT112 acts as an activator of the catalytic subunit TRMT11.</text>
</comment>
<evidence type="ECO:0000256" key="8">
    <source>
        <dbReference type="ARBA" id="ARBA00022884"/>
    </source>
</evidence>
<sequence>MPKYVFIFSQIHLNFRIPEFISVCSLFGIDFDQSLLSTEKHVFVLDFESDDAVMRILSRTVLVKCAFLLFFRAPDYDILSDVLIRNREIFLSYNSPEESFALRIFAVGRKRDLQYQHNIIDKFGSLLPLDDAPVDLTNAKNIFFFIEEFGKTGQVPDLENVYFGRFVGNGQSHLKVDYSLKTRRYIGNTTMDPELSFIQANLIKSRFGSLTLDPFCGTGGLLISAAHFGSSVIGMEINYLVARAKGKSSRSDKEYLSDDDSIAQNFRQYNLLDRYLAVILGDASRHEIWRSDIWFGQELFDAIVADPPYGLREKGRKVGKKERKPSWTLPCQKHEEHYPEKQRYGLASIFIDLMNLASKLLVVNGRLCFWFPVFKSEYSERVLPMHPALRLVANCEQSLSKSYSRRLLLFEKTRRYTEGEEAYIEENCYKNTTFRERVYVGNNTLFIDESDKIRQSDFESR</sequence>
<reference evidence="18 19" key="1">
    <citation type="submission" date="2024-08" db="EMBL/GenBank/DDBJ databases">
        <title>Gnathostoma spinigerum genome.</title>
        <authorList>
            <person name="Gonzalez-Bertolin B."/>
            <person name="Monzon S."/>
            <person name="Zaballos A."/>
            <person name="Jimenez P."/>
            <person name="Dekumyoy P."/>
            <person name="Varona S."/>
            <person name="Cuesta I."/>
            <person name="Sumanam S."/>
            <person name="Adisakwattana P."/>
            <person name="Gasser R.B."/>
            <person name="Hernandez-Gonzalez A."/>
            <person name="Young N.D."/>
            <person name="Perteguer M.J."/>
        </authorList>
    </citation>
    <scope>NUCLEOTIDE SEQUENCE [LARGE SCALE GENOMIC DNA]</scope>
    <source>
        <strain evidence="18">AL3</strain>
        <tissue evidence="18">Liver</tissue>
    </source>
</reference>
<dbReference type="InterPro" id="IPR029063">
    <property type="entry name" value="SAM-dependent_MTases_sf"/>
</dbReference>
<protein>
    <recommendedName>
        <fullName evidence="13">tRNA (guanine(10)-N(2))-methyltransferase TRMT11</fullName>
        <ecNumber evidence="12">2.1.1.214</ecNumber>
    </recommendedName>
    <alternativeName>
        <fullName evidence="14">tRNA methyltransferase 11 homolog</fullName>
    </alternativeName>
</protein>
<dbReference type="GO" id="GO:0032259">
    <property type="term" value="P:methylation"/>
    <property type="evidence" value="ECO:0007669"/>
    <property type="project" value="UniProtKB-UniRule"/>
</dbReference>
<dbReference type="PROSITE" id="PS00092">
    <property type="entry name" value="N6_MTASE"/>
    <property type="match status" value="1"/>
</dbReference>
<evidence type="ECO:0000256" key="10">
    <source>
        <dbReference type="ARBA" id="ARBA00056270"/>
    </source>
</evidence>
<evidence type="ECO:0000256" key="1">
    <source>
        <dbReference type="ARBA" id="ARBA00004496"/>
    </source>
</evidence>
<keyword evidence="4 15" id="KW-0489">Methyltransferase</keyword>
<dbReference type="GO" id="GO:0160102">
    <property type="term" value="F:tRNA (guanine(10)-N2)-methyltransferase activity"/>
    <property type="evidence" value="ECO:0007669"/>
    <property type="project" value="UniProtKB-EC"/>
</dbReference>
<comment type="subcellular location">
    <subcellularLocation>
        <location evidence="1">Cytoplasm</location>
    </subcellularLocation>
</comment>
<evidence type="ECO:0000313" key="18">
    <source>
        <dbReference type="EMBL" id="MFH4982114.1"/>
    </source>
</evidence>
<dbReference type="PANTHER" id="PTHR13370">
    <property type="entry name" value="RNA METHYLASE-RELATED"/>
    <property type="match status" value="1"/>
</dbReference>
<evidence type="ECO:0000256" key="11">
    <source>
        <dbReference type="ARBA" id="ARBA00065434"/>
    </source>
</evidence>
<evidence type="ECO:0000256" key="6">
    <source>
        <dbReference type="ARBA" id="ARBA00022691"/>
    </source>
</evidence>
<dbReference type="GO" id="GO:0005737">
    <property type="term" value="C:cytoplasm"/>
    <property type="evidence" value="ECO:0007669"/>
    <property type="project" value="UniProtKB-SubCell"/>
</dbReference>
<keyword evidence="5 15" id="KW-0808">Transferase</keyword>
<dbReference type="PIRSF" id="PIRSF017259">
    <property type="entry name" value="tRNA_mtfrase_TRM11"/>
    <property type="match status" value="1"/>
</dbReference>
<evidence type="ECO:0000256" key="2">
    <source>
        <dbReference type="ARBA" id="ARBA00022490"/>
    </source>
</evidence>
<evidence type="ECO:0000259" key="17">
    <source>
        <dbReference type="Pfam" id="PF25904"/>
    </source>
</evidence>
<accession>A0ABD6EXX8</accession>